<name>A0A1V4HYJ5_NITVU</name>
<dbReference type="EMBL" id="MWPQ01000039">
    <property type="protein sequence ID" value="OPH83037.1"/>
    <property type="molecule type" value="Genomic_DNA"/>
</dbReference>
<comment type="caution">
    <text evidence="2">The sequence shown here is derived from an EMBL/GenBank/DDBJ whole genome shotgun (WGS) entry which is preliminary data.</text>
</comment>
<dbReference type="AlphaFoldDB" id="A0A1V4HYJ5"/>
<gene>
    <name evidence="2" type="ORF">B2M20_08575</name>
</gene>
<dbReference type="Proteomes" id="UP000189940">
    <property type="component" value="Unassembled WGS sequence"/>
</dbReference>
<feature type="region of interest" description="Disordered" evidence="1">
    <location>
        <begin position="21"/>
        <end position="49"/>
    </location>
</feature>
<evidence type="ECO:0000313" key="3">
    <source>
        <dbReference type="Proteomes" id="UP000189940"/>
    </source>
</evidence>
<dbReference type="InterPro" id="IPR027417">
    <property type="entry name" value="P-loop_NTPase"/>
</dbReference>
<dbReference type="Gene3D" id="3.40.50.300">
    <property type="entry name" value="P-loop containing nucleotide triphosphate hydrolases"/>
    <property type="match status" value="1"/>
</dbReference>
<dbReference type="Pfam" id="PF13481">
    <property type="entry name" value="AAA_25"/>
    <property type="match status" value="1"/>
</dbReference>
<proteinExistence type="predicted"/>
<keyword evidence="3" id="KW-1185">Reference proteome</keyword>
<dbReference type="RefSeq" id="WP_079446636.1">
    <property type="nucleotide sequence ID" value="NZ_MWPQ01000039.1"/>
</dbReference>
<feature type="compositionally biased region" description="Acidic residues" evidence="1">
    <location>
        <begin position="30"/>
        <end position="40"/>
    </location>
</feature>
<dbReference type="SUPFAM" id="SSF52540">
    <property type="entry name" value="P-loop containing nucleoside triphosphate hydrolases"/>
    <property type="match status" value="1"/>
</dbReference>
<reference evidence="2 3" key="1">
    <citation type="submission" date="2017-02" db="EMBL/GenBank/DDBJ databases">
        <title>Genome sequence of the nitrite-oxidizing bacterium Nitrobacter vulgaris strain Ab1.</title>
        <authorList>
            <person name="Mellbye B.L."/>
            <person name="Davis E.W."/>
            <person name="Spieck E."/>
            <person name="Chang J.H."/>
            <person name="Bottomley P.J."/>
            <person name="Sayavedra-Soto L.A."/>
        </authorList>
    </citation>
    <scope>NUCLEOTIDE SEQUENCE [LARGE SCALE GENOMIC DNA]</scope>
    <source>
        <strain evidence="2 3">Ab1</strain>
    </source>
</reference>
<evidence type="ECO:0000313" key="2">
    <source>
        <dbReference type="EMBL" id="OPH83037.1"/>
    </source>
</evidence>
<evidence type="ECO:0000256" key="1">
    <source>
        <dbReference type="SAM" id="MobiDB-lite"/>
    </source>
</evidence>
<dbReference type="STRING" id="29421.B2M20_08575"/>
<dbReference type="OrthoDB" id="1496333at2"/>
<sequence length="414" mass="45772">MLDSVNRAMALQVFEELGYRRDGAPRDEELPVDPYEDIGPQDDIPPVDNFEAYGEAPPEIANDQPAGATARYATITSAAWKGTESEEQRWLAGGRVPSGDLTILSGNGGSGKTEIISQLLVYVAAELQDWLGCLIENGGALVLSCEEPEHNIRDRVERICRHRGIDPYNLPNLHMLFPDLESTWLVHANKDGRLSRAPLLDWLEAWIRNSKPRLVVIDNIAAVFDGEAIARRQVRAFLAMLRKIAREHDVAIVLLDHPSVRGMADGSGTANSVDWRNSVRSMLHLSDPDKDDPDQRTLTVTKSNYGRTGEKVTLRWNGLTFTTTLAGSASPYRAAVDRDVDERFLRLLDRFTAEGRFVRCTTGSGYAPAAFERHAEANGVKSRAFAAAMERLFAAGSIVVVDGKRSKHIARADR</sequence>
<accession>A0A1V4HYJ5</accession>
<organism evidence="2 3">
    <name type="scientific">Nitrobacter vulgaris</name>
    <dbReference type="NCBI Taxonomy" id="29421"/>
    <lineage>
        <taxon>Bacteria</taxon>
        <taxon>Pseudomonadati</taxon>
        <taxon>Pseudomonadota</taxon>
        <taxon>Alphaproteobacteria</taxon>
        <taxon>Hyphomicrobiales</taxon>
        <taxon>Nitrobacteraceae</taxon>
        <taxon>Nitrobacter</taxon>
    </lineage>
</organism>
<protein>
    <submittedName>
        <fullName evidence="2">Recombinase RecA</fullName>
    </submittedName>
</protein>